<feature type="disulfide bond" description="Redox-active" evidence="4">
    <location>
        <begin position="31"/>
        <end position="34"/>
    </location>
</feature>
<keyword evidence="4" id="KW-0676">Redox-active center</keyword>
<evidence type="ECO:0000256" key="1">
    <source>
        <dbReference type="ARBA" id="ARBA00023157"/>
    </source>
</evidence>
<dbReference type="EMBL" id="JANBOJ010000258">
    <property type="protein sequence ID" value="KAJ1720443.1"/>
    <property type="molecule type" value="Genomic_DNA"/>
</dbReference>
<evidence type="ECO:0000313" key="6">
    <source>
        <dbReference type="EMBL" id="KAJ1720443.1"/>
    </source>
</evidence>
<dbReference type="SUPFAM" id="SSF52833">
    <property type="entry name" value="Thioredoxin-like"/>
    <property type="match status" value="1"/>
</dbReference>
<dbReference type="OrthoDB" id="2121326at2759"/>
<dbReference type="InterPro" id="IPR036249">
    <property type="entry name" value="Thioredoxin-like_sf"/>
</dbReference>
<reference evidence="6" key="1">
    <citation type="submission" date="2022-07" db="EMBL/GenBank/DDBJ databases">
        <title>Phylogenomic reconstructions and comparative analyses of Kickxellomycotina fungi.</title>
        <authorList>
            <person name="Reynolds N.K."/>
            <person name="Stajich J.E."/>
            <person name="Barry K."/>
            <person name="Grigoriev I.V."/>
            <person name="Crous P."/>
            <person name="Smith M.E."/>
        </authorList>
    </citation>
    <scope>NUCLEOTIDE SEQUENCE</scope>
    <source>
        <strain evidence="6">NBRC 32514</strain>
    </source>
</reference>
<dbReference type="GO" id="GO:0015035">
    <property type="term" value="F:protein-disulfide reductase activity"/>
    <property type="evidence" value="ECO:0007669"/>
    <property type="project" value="InterPro"/>
</dbReference>
<dbReference type="InterPro" id="IPR013766">
    <property type="entry name" value="Thioredoxin_domain"/>
</dbReference>
<evidence type="ECO:0000256" key="2">
    <source>
        <dbReference type="PIRNR" id="PIRNR000077"/>
    </source>
</evidence>
<evidence type="ECO:0000259" key="5">
    <source>
        <dbReference type="PROSITE" id="PS51352"/>
    </source>
</evidence>
<dbReference type="Pfam" id="PF00085">
    <property type="entry name" value="Thioredoxin"/>
    <property type="match status" value="1"/>
</dbReference>
<dbReference type="AlphaFoldDB" id="A0A9W7XXX1"/>
<gene>
    <name evidence="6" type="primary">TRX3</name>
    <name evidence="6" type="ORF">LPJ53_004933</name>
</gene>
<name>A0A9W7XXX1_9FUNG</name>
<evidence type="ECO:0000256" key="4">
    <source>
        <dbReference type="PIRSR" id="PIRSR000077-4"/>
    </source>
</evidence>
<accession>A0A9W7XXX1</accession>
<feature type="active site" description="Nucleophile" evidence="3">
    <location>
        <position position="34"/>
    </location>
</feature>
<organism evidence="6 7">
    <name type="scientific">Coemansia erecta</name>
    <dbReference type="NCBI Taxonomy" id="147472"/>
    <lineage>
        <taxon>Eukaryota</taxon>
        <taxon>Fungi</taxon>
        <taxon>Fungi incertae sedis</taxon>
        <taxon>Zoopagomycota</taxon>
        <taxon>Kickxellomycotina</taxon>
        <taxon>Kickxellomycetes</taxon>
        <taxon>Kickxellales</taxon>
        <taxon>Kickxellaceae</taxon>
        <taxon>Coemansia</taxon>
    </lineage>
</organism>
<dbReference type="PRINTS" id="PR00421">
    <property type="entry name" value="THIOREDOXIN"/>
</dbReference>
<dbReference type="InterPro" id="IPR005746">
    <property type="entry name" value="Thioredoxin"/>
</dbReference>
<sequence length="122" mass="12933">MPVIAVTTIDEFKALIEKSPKAVADFHASWCSACKTMKPVFEDLADKIPDVTFISVDIDDGVDLAYEYGVTAMPTFKLFDNGKIVEEIIGAKKPALLAAMTKLAQPPAPASTDISVSAATAA</sequence>
<feature type="site" description="Contributes to redox potential value" evidence="3">
    <location>
        <position position="32"/>
    </location>
</feature>
<dbReference type="PROSITE" id="PS51352">
    <property type="entry name" value="THIOREDOXIN_2"/>
    <property type="match status" value="1"/>
</dbReference>
<dbReference type="Gene3D" id="3.40.30.10">
    <property type="entry name" value="Glutaredoxin"/>
    <property type="match status" value="1"/>
</dbReference>
<comment type="similarity">
    <text evidence="2">Belongs to the thioredoxin family.</text>
</comment>
<dbReference type="PIRSF" id="PIRSF000077">
    <property type="entry name" value="Thioredoxin"/>
    <property type="match status" value="1"/>
</dbReference>
<protein>
    <recommendedName>
        <fullName evidence="2">Thioredoxin</fullName>
    </recommendedName>
</protein>
<keyword evidence="1 4" id="KW-1015">Disulfide bond</keyword>
<feature type="site" description="Deprotonates C-terminal active site Cys" evidence="3">
    <location>
        <position position="25"/>
    </location>
</feature>
<proteinExistence type="inferred from homology"/>
<keyword evidence="7" id="KW-1185">Reference proteome</keyword>
<comment type="caution">
    <text evidence="6">The sequence shown here is derived from an EMBL/GenBank/DDBJ whole genome shotgun (WGS) entry which is preliminary data.</text>
</comment>
<feature type="active site" description="Nucleophile" evidence="3">
    <location>
        <position position="31"/>
    </location>
</feature>
<dbReference type="Proteomes" id="UP001149813">
    <property type="component" value="Unassembled WGS sequence"/>
</dbReference>
<evidence type="ECO:0000313" key="7">
    <source>
        <dbReference type="Proteomes" id="UP001149813"/>
    </source>
</evidence>
<dbReference type="PANTHER" id="PTHR46115">
    <property type="entry name" value="THIOREDOXIN-LIKE PROTEIN 1"/>
    <property type="match status" value="1"/>
</dbReference>
<evidence type="ECO:0000256" key="3">
    <source>
        <dbReference type="PIRSR" id="PIRSR000077-1"/>
    </source>
</evidence>
<feature type="site" description="Contributes to redox potential value" evidence="3">
    <location>
        <position position="33"/>
    </location>
</feature>
<dbReference type="CDD" id="cd02947">
    <property type="entry name" value="TRX_family"/>
    <property type="match status" value="1"/>
</dbReference>
<feature type="domain" description="Thioredoxin" evidence="5">
    <location>
        <begin position="1"/>
        <end position="105"/>
    </location>
</feature>